<organism evidence="1">
    <name type="scientific">Octopus bimaculoides</name>
    <name type="common">California two-spotted octopus</name>
    <dbReference type="NCBI Taxonomy" id="37653"/>
    <lineage>
        <taxon>Eukaryota</taxon>
        <taxon>Metazoa</taxon>
        <taxon>Spiralia</taxon>
        <taxon>Lophotrochozoa</taxon>
        <taxon>Mollusca</taxon>
        <taxon>Cephalopoda</taxon>
        <taxon>Coleoidea</taxon>
        <taxon>Octopodiformes</taxon>
        <taxon>Octopoda</taxon>
        <taxon>Incirrata</taxon>
        <taxon>Octopodidae</taxon>
        <taxon>Octopus</taxon>
    </lineage>
</organism>
<dbReference type="EMBL" id="KQ420429">
    <property type="protein sequence ID" value="KOF80304.1"/>
    <property type="molecule type" value="Genomic_DNA"/>
</dbReference>
<evidence type="ECO:0000313" key="1">
    <source>
        <dbReference type="EMBL" id="KOF80304.1"/>
    </source>
</evidence>
<reference evidence="1" key="1">
    <citation type="submission" date="2015-07" db="EMBL/GenBank/DDBJ databases">
        <title>MeaNS - Measles Nucleotide Surveillance Program.</title>
        <authorList>
            <person name="Tran T."/>
            <person name="Druce J."/>
        </authorList>
    </citation>
    <scope>NUCLEOTIDE SEQUENCE</scope>
    <source>
        <strain evidence="1">UCB-OBI-ISO-001</strain>
        <tissue evidence="1">Gonad</tissue>
    </source>
</reference>
<proteinExistence type="predicted"/>
<protein>
    <submittedName>
        <fullName evidence="1">Uncharacterized protein</fullName>
    </submittedName>
</protein>
<dbReference type="AlphaFoldDB" id="A0A0L8GU11"/>
<gene>
    <name evidence="1" type="ORF">OCBIM_22028093mg</name>
</gene>
<sequence>MSDISVATILSKQVLICCDDSKRVTYLLRRFSLSR</sequence>
<name>A0A0L8GU11_OCTBM</name>
<accession>A0A0L8GU11</accession>